<comment type="caution">
    <text evidence="4">The sequence shown here is derived from an EMBL/GenBank/DDBJ whole genome shotgun (WGS) entry which is preliminary data.</text>
</comment>
<keyword evidence="5" id="KW-1185">Reference proteome</keyword>
<dbReference type="InterPro" id="IPR036138">
    <property type="entry name" value="PBP_dimer_sf"/>
</dbReference>
<dbReference type="RefSeq" id="WP_343071537.1">
    <property type="nucleotide sequence ID" value="NZ_JACHIV010000001.1"/>
</dbReference>
<evidence type="ECO:0000259" key="3">
    <source>
        <dbReference type="Pfam" id="PF05223"/>
    </source>
</evidence>
<protein>
    <submittedName>
        <fullName evidence="4">Beta-lactamase class D</fullName>
    </submittedName>
</protein>
<accession>A0A840NHL0</accession>
<feature type="chain" id="PRO_5038614085" evidence="1">
    <location>
        <begin position="32"/>
        <end position="611"/>
    </location>
</feature>
<reference evidence="4 5" key="1">
    <citation type="submission" date="2020-08" db="EMBL/GenBank/DDBJ databases">
        <title>Sequencing the genomes of 1000 actinobacteria strains.</title>
        <authorList>
            <person name="Klenk H.-P."/>
        </authorList>
    </citation>
    <scope>NUCLEOTIDE SEQUENCE [LARGE SCALE GENOMIC DNA]</scope>
    <source>
        <strain evidence="4 5">DSM 45582</strain>
    </source>
</reference>
<dbReference type="Pfam" id="PF00905">
    <property type="entry name" value="Transpeptidase"/>
    <property type="match status" value="1"/>
</dbReference>
<organism evidence="4 5">
    <name type="scientific">Saccharopolyspora gloriosae</name>
    <dbReference type="NCBI Taxonomy" id="455344"/>
    <lineage>
        <taxon>Bacteria</taxon>
        <taxon>Bacillati</taxon>
        <taxon>Actinomycetota</taxon>
        <taxon>Actinomycetes</taxon>
        <taxon>Pseudonocardiales</taxon>
        <taxon>Pseudonocardiaceae</taxon>
        <taxon>Saccharopolyspora</taxon>
    </lineage>
</organism>
<dbReference type="PANTHER" id="PTHR30627:SF24">
    <property type="entry name" value="PENICILLIN-BINDING PROTEIN 4B"/>
    <property type="match status" value="1"/>
</dbReference>
<proteinExistence type="predicted"/>
<dbReference type="GO" id="GO:0046677">
    <property type="term" value="P:response to antibiotic"/>
    <property type="evidence" value="ECO:0007669"/>
    <property type="project" value="InterPro"/>
</dbReference>
<dbReference type="SUPFAM" id="SSF56601">
    <property type="entry name" value="beta-lactamase/transpeptidase-like"/>
    <property type="match status" value="1"/>
</dbReference>
<dbReference type="Gene3D" id="3.40.710.10">
    <property type="entry name" value="DD-peptidase/beta-lactamase superfamily"/>
    <property type="match status" value="1"/>
</dbReference>
<evidence type="ECO:0000256" key="1">
    <source>
        <dbReference type="SAM" id="SignalP"/>
    </source>
</evidence>
<keyword evidence="1" id="KW-0732">Signal</keyword>
<dbReference type="Pfam" id="PF05223">
    <property type="entry name" value="MecA_N"/>
    <property type="match status" value="1"/>
</dbReference>
<dbReference type="InterPro" id="IPR050515">
    <property type="entry name" value="Beta-lactam/transpept"/>
</dbReference>
<feature type="signal peptide" evidence="1">
    <location>
        <begin position="1"/>
        <end position="31"/>
    </location>
</feature>
<evidence type="ECO:0000259" key="2">
    <source>
        <dbReference type="Pfam" id="PF00905"/>
    </source>
</evidence>
<dbReference type="InterPro" id="IPR001460">
    <property type="entry name" value="PCN-bd_Tpept"/>
</dbReference>
<dbReference type="GO" id="GO:0071555">
    <property type="term" value="P:cell wall organization"/>
    <property type="evidence" value="ECO:0007669"/>
    <property type="project" value="TreeGrafter"/>
</dbReference>
<name>A0A840NHL0_9PSEU</name>
<evidence type="ECO:0000313" key="5">
    <source>
        <dbReference type="Proteomes" id="UP000580474"/>
    </source>
</evidence>
<gene>
    <name evidence="4" type="ORF">BJ969_004458</name>
</gene>
<dbReference type="GO" id="GO:0071972">
    <property type="term" value="F:peptidoglycan L,D-transpeptidase activity"/>
    <property type="evidence" value="ECO:0007669"/>
    <property type="project" value="TreeGrafter"/>
</dbReference>
<evidence type="ECO:0000313" key="4">
    <source>
        <dbReference type="EMBL" id="MBB5071370.1"/>
    </source>
</evidence>
<dbReference type="InterPro" id="IPR007887">
    <property type="entry name" value="MecA_N"/>
</dbReference>
<dbReference type="Proteomes" id="UP000580474">
    <property type="component" value="Unassembled WGS sequence"/>
</dbReference>
<dbReference type="GO" id="GO:0005886">
    <property type="term" value="C:plasma membrane"/>
    <property type="evidence" value="ECO:0007669"/>
    <property type="project" value="TreeGrafter"/>
</dbReference>
<dbReference type="Gene3D" id="3.90.1310.10">
    <property type="entry name" value="Penicillin-binding protein 2a (Domain 2)"/>
    <property type="match status" value="1"/>
</dbReference>
<dbReference type="InterPro" id="IPR012338">
    <property type="entry name" value="Beta-lactam/transpept-like"/>
</dbReference>
<dbReference type="EMBL" id="JACHIV010000001">
    <property type="protein sequence ID" value="MBB5071370.1"/>
    <property type="molecule type" value="Genomic_DNA"/>
</dbReference>
<dbReference type="PANTHER" id="PTHR30627">
    <property type="entry name" value="PEPTIDOGLYCAN D,D-TRANSPEPTIDASE"/>
    <property type="match status" value="1"/>
</dbReference>
<dbReference type="GO" id="GO:0008658">
    <property type="term" value="F:penicillin binding"/>
    <property type="evidence" value="ECO:0007669"/>
    <property type="project" value="InterPro"/>
</dbReference>
<sequence>MRSSRIFPQRGSRSRALAALTGLALTLPVSGCGVFESGPSAQEVASSFLSTFAAGDSAGAAGRTDAPQQARQALDGARDGLSPQAVRFTVTNVVEDEGGAPARATFDADWDLGDGRAWRYQGAFELTESDDGWKVHWAPSVLHPKLGPDQRLVLNEQRPEPQPVLDRDGAELMRSEQIVTVSLDPQQAGDLPGVAGRLADGLKPVDPEITQQTILDGVGRTPPGQPYVVVSLRQADYDQVRPAIYDLPGVRFPAQPKLVTAERGYAAQVLDGVSEQVDEQIAANSGWSVATADASGAPVEVLQEEPSRPVEQVRTTLSDRVQRAAEQAVAPVPQAAMIVALQPSTGGVLAVAQNDPADAQGSPALSGQFPPGSTFKIATAAAGLESGKVSIDAPVECPKSKVFDGRTIPNDKDFDLGVVPLRTAFAKSCNTTFAQLAVDLPAQALTDMARQLGIGVDFEVPGITTITGQAPPAENTTGRAANGFGQGTVLASPFGMALASATVANGSMPTPKLIEGAETKADAQVAPLSPKTLEQLRPMMREVVLSGTATGAASAGEVAGKTGTAQFGDGTHSHGWFVGYRGDLAFAVLLEDSGESKPAVQVAESFLSNTP</sequence>
<feature type="domain" description="NTF2-like N-terminal transpeptidase" evidence="3">
    <location>
        <begin position="40"/>
        <end position="150"/>
    </location>
</feature>
<dbReference type="SUPFAM" id="SSF56519">
    <property type="entry name" value="Penicillin binding protein dimerisation domain"/>
    <property type="match status" value="1"/>
</dbReference>
<feature type="domain" description="Penicillin-binding protein transpeptidase" evidence="2">
    <location>
        <begin position="337"/>
        <end position="603"/>
    </location>
</feature>
<dbReference type="AlphaFoldDB" id="A0A840NHL0"/>